<comment type="caution">
    <text evidence="3">The sequence shown here is derived from an EMBL/GenBank/DDBJ whole genome shotgun (WGS) entry which is preliminary data.</text>
</comment>
<keyword evidence="1" id="KW-0472">Membrane</keyword>
<evidence type="ECO:0000256" key="1">
    <source>
        <dbReference type="SAM" id="Phobius"/>
    </source>
</evidence>
<protein>
    <submittedName>
        <fullName evidence="3">Glycosyl transferase</fullName>
    </submittedName>
</protein>
<sequence>MEDRKVQFSILITTKNRLQDLIFTLDKINYLLEREDVECSICDDGSTDGTFDFIKENYPKIIVFRNEISKGLIFSRNLLLGKTTAKYAISLDDDAHFLSDNPLEEIENYFISNSNCGVVSFRIFWGKNSPSSTDTVEQPARVKGFVGCGHAWKMESWKSIPNYPDWFIFYGEEDFAGYQLFKKNIEIHYLPSVLVHHRVDVFARKKNQDYQLRLRRSFRSGWYLYFMFYPFSVIPKKLLYTLWIQIKTKTFKGDFKATIGIIQALFDVILNFPKLLKQSNRLTNNEYQALLKLPPTQLYWKPENEK</sequence>
<feature type="transmembrane region" description="Helical" evidence="1">
    <location>
        <begin position="222"/>
        <end position="243"/>
    </location>
</feature>
<dbReference type="Pfam" id="PF00535">
    <property type="entry name" value="Glycos_transf_2"/>
    <property type="match status" value="1"/>
</dbReference>
<gene>
    <name evidence="3" type="ORF">LG45_07535</name>
</gene>
<evidence type="ECO:0000313" key="4">
    <source>
        <dbReference type="Proteomes" id="UP000029554"/>
    </source>
</evidence>
<dbReference type="CDD" id="cd00761">
    <property type="entry name" value="Glyco_tranf_GTA_type"/>
    <property type="match status" value="1"/>
</dbReference>
<dbReference type="AlphaFoldDB" id="A0A095U0M4"/>
<reference evidence="3 4" key="1">
    <citation type="submission" date="2014-09" db="EMBL/GenBank/DDBJ databases">
        <title>Whole Genome Shotgun of Flavobacterium aquatile LMG 4008.</title>
        <authorList>
            <person name="Gale A.N."/>
            <person name="Pipes S.E."/>
            <person name="Newman J.D."/>
        </authorList>
    </citation>
    <scope>NUCLEOTIDE SEQUENCE [LARGE SCALE GENOMIC DNA]</scope>
    <source>
        <strain evidence="3 4">LMG 4008</strain>
    </source>
</reference>
<dbReference type="OrthoDB" id="1143197at2"/>
<dbReference type="eggNOG" id="COG1216">
    <property type="taxonomic scope" value="Bacteria"/>
</dbReference>
<evidence type="ECO:0000313" key="3">
    <source>
        <dbReference type="EMBL" id="KGD68138.1"/>
    </source>
</evidence>
<dbReference type="GO" id="GO:0016740">
    <property type="term" value="F:transferase activity"/>
    <property type="evidence" value="ECO:0007669"/>
    <property type="project" value="UniProtKB-KW"/>
</dbReference>
<keyword evidence="4" id="KW-1185">Reference proteome</keyword>
<dbReference type="Gene3D" id="3.90.550.10">
    <property type="entry name" value="Spore Coat Polysaccharide Biosynthesis Protein SpsA, Chain A"/>
    <property type="match status" value="1"/>
</dbReference>
<organism evidence="3 4">
    <name type="scientific">Flavobacterium aquatile LMG 4008 = ATCC 11947</name>
    <dbReference type="NCBI Taxonomy" id="1453498"/>
    <lineage>
        <taxon>Bacteria</taxon>
        <taxon>Pseudomonadati</taxon>
        <taxon>Bacteroidota</taxon>
        <taxon>Flavobacteriia</taxon>
        <taxon>Flavobacteriales</taxon>
        <taxon>Flavobacteriaceae</taxon>
        <taxon>Flavobacterium</taxon>
    </lineage>
</organism>
<keyword evidence="3" id="KW-0808">Transferase</keyword>
<evidence type="ECO:0000259" key="2">
    <source>
        <dbReference type="Pfam" id="PF00535"/>
    </source>
</evidence>
<dbReference type="SUPFAM" id="SSF53448">
    <property type="entry name" value="Nucleotide-diphospho-sugar transferases"/>
    <property type="match status" value="1"/>
</dbReference>
<dbReference type="RefSeq" id="WP_035125761.1">
    <property type="nucleotide sequence ID" value="NZ_JRHH01000003.1"/>
</dbReference>
<dbReference type="InterPro" id="IPR029044">
    <property type="entry name" value="Nucleotide-diphossugar_trans"/>
</dbReference>
<dbReference type="STRING" id="1453498.LG45_07535"/>
<dbReference type="EMBL" id="JRHH01000003">
    <property type="protein sequence ID" value="KGD68138.1"/>
    <property type="molecule type" value="Genomic_DNA"/>
</dbReference>
<accession>A0A095U0M4</accession>
<feature type="domain" description="Glycosyltransferase 2-like" evidence="2">
    <location>
        <begin position="9"/>
        <end position="124"/>
    </location>
</feature>
<keyword evidence="1" id="KW-0812">Transmembrane</keyword>
<proteinExistence type="predicted"/>
<name>A0A095U0M4_9FLAO</name>
<keyword evidence="1" id="KW-1133">Transmembrane helix</keyword>
<dbReference type="InterPro" id="IPR001173">
    <property type="entry name" value="Glyco_trans_2-like"/>
</dbReference>
<dbReference type="Proteomes" id="UP000029554">
    <property type="component" value="Unassembled WGS sequence"/>
</dbReference>